<feature type="compositionally biased region" description="Polar residues" evidence="1">
    <location>
        <begin position="103"/>
        <end position="115"/>
    </location>
</feature>
<organism evidence="4 5">
    <name type="scientific">Helianthus annuus</name>
    <name type="common">Common sunflower</name>
    <dbReference type="NCBI Taxonomy" id="4232"/>
    <lineage>
        <taxon>Eukaryota</taxon>
        <taxon>Viridiplantae</taxon>
        <taxon>Streptophyta</taxon>
        <taxon>Embryophyta</taxon>
        <taxon>Tracheophyta</taxon>
        <taxon>Spermatophyta</taxon>
        <taxon>Magnoliopsida</taxon>
        <taxon>eudicotyledons</taxon>
        <taxon>Gunneridae</taxon>
        <taxon>Pentapetalae</taxon>
        <taxon>asterids</taxon>
        <taxon>campanulids</taxon>
        <taxon>Asterales</taxon>
        <taxon>Asteraceae</taxon>
        <taxon>Asteroideae</taxon>
        <taxon>Heliantheae alliance</taxon>
        <taxon>Heliantheae</taxon>
        <taxon>Helianthus</taxon>
    </lineage>
</organism>
<feature type="domain" description="Cop9 signalosome subunit 5 C-terminal" evidence="2">
    <location>
        <begin position="11"/>
        <end position="80"/>
    </location>
</feature>
<evidence type="ECO:0000313" key="3">
    <source>
        <dbReference type="EMBL" id="KAF5786375.1"/>
    </source>
</evidence>
<evidence type="ECO:0000313" key="5">
    <source>
        <dbReference type="Proteomes" id="UP000215914"/>
    </source>
</evidence>
<gene>
    <name evidence="4" type="ORF">HannXRQ_Chr10g0292121</name>
    <name evidence="3" type="ORF">HanXRQr2_Chr10g0440201</name>
</gene>
<name>A0A251TJR2_HELAN</name>
<reference evidence="3 5" key="1">
    <citation type="journal article" date="2017" name="Nature">
        <title>The sunflower genome provides insights into oil metabolism, flowering and Asterid evolution.</title>
        <authorList>
            <person name="Badouin H."/>
            <person name="Gouzy J."/>
            <person name="Grassa C.J."/>
            <person name="Murat F."/>
            <person name="Staton S.E."/>
            <person name="Cottret L."/>
            <person name="Lelandais-Briere C."/>
            <person name="Owens G.L."/>
            <person name="Carrere S."/>
            <person name="Mayjonade B."/>
            <person name="Legrand L."/>
            <person name="Gill N."/>
            <person name="Kane N.C."/>
            <person name="Bowers J.E."/>
            <person name="Hubner S."/>
            <person name="Bellec A."/>
            <person name="Berard A."/>
            <person name="Berges H."/>
            <person name="Blanchet N."/>
            <person name="Boniface M.C."/>
            <person name="Brunel D."/>
            <person name="Catrice O."/>
            <person name="Chaidir N."/>
            <person name="Claudel C."/>
            <person name="Donnadieu C."/>
            <person name="Faraut T."/>
            <person name="Fievet G."/>
            <person name="Helmstetter N."/>
            <person name="King M."/>
            <person name="Knapp S.J."/>
            <person name="Lai Z."/>
            <person name="Le Paslier M.C."/>
            <person name="Lippi Y."/>
            <person name="Lorenzon L."/>
            <person name="Mandel J.R."/>
            <person name="Marage G."/>
            <person name="Marchand G."/>
            <person name="Marquand E."/>
            <person name="Bret-Mestries E."/>
            <person name="Morien E."/>
            <person name="Nambeesan S."/>
            <person name="Nguyen T."/>
            <person name="Pegot-Espagnet P."/>
            <person name="Pouilly N."/>
            <person name="Raftis F."/>
            <person name="Sallet E."/>
            <person name="Schiex T."/>
            <person name="Thomas J."/>
            <person name="Vandecasteele C."/>
            <person name="Vares D."/>
            <person name="Vear F."/>
            <person name="Vautrin S."/>
            <person name="Crespi M."/>
            <person name="Mangin B."/>
            <person name="Burke J.M."/>
            <person name="Salse J."/>
            <person name="Munos S."/>
            <person name="Vincourt P."/>
            <person name="Rieseberg L.H."/>
            <person name="Langlade N.B."/>
        </authorList>
    </citation>
    <scope>NUCLEOTIDE SEQUENCE [LARGE SCALE GENOMIC DNA]</scope>
    <source>
        <strain evidence="5">cv. SF193</strain>
        <tissue evidence="3">Leaves</tissue>
    </source>
</reference>
<dbReference type="Proteomes" id="UP000215914">
    <property type="component" value="Chromosome 10"/>
</dbReference>
<sequence>MFFFSFCHVVEKLEQAEGQLSHSRFRPLIAPNQRKKEVSGIFHSLQEESQLAKITRDSAKIIVEQVHGLMSQVIKDILFNSVRPSRKSQPESSGPEPMVHRINLSQKQTNCFQDA</sequence>
<dbReference type="InParanoid" id="A0A251TJR2"/>
<dbReference type="Pfam" id="PF18323">
    <property type="entry name" value="CSN5_C"/>
    <property type="match status" value="1"/>
</dbReference>
<dbReference type="AlphaFoldDB" id="A0A251TJR2"/>
<proteinExistence type="predicted"/>
<keyword evidence="5" id="KW-1185">Reference proteome</keyword>
<dbReference type="InterPro" id="IPR040961">
    <property type="entry name" value="CSN5_C"/>
</dbReference>
<evidence type="ECO:0000313" key="4">
    <source>
        <dbReference type="EMBL" id="OTG10842.1"/>
    </source>
</evidence>
<evidence type="ECO:0000259" key="2">
    <source>
        <dbReference type="Pfam" id="PF18323"/>
    </source>
</evidence>
<dbReference type="OMA" id="MVHRINL"/>
<dbReference type="EMBL" id="MNCJ02000325">
    <property type="protein sequence ID" value="KAF5786375.1"/>
    <property type="molecule type" value="Genomic_DNA"/>
</dbReference>
<accession>A0A251TJR2</accession>
<dbReference type="EMBL" id="CM007899">
    <property type="protein sequence ID" value="OTG10842.1"/>
    <property type="molecule type" value="Genomic_DNA"/>
</dbReference>
<reference evidence="3" key="3">
    <citation type="submission" date="2020-06" db="EMBL/GenBank/DDBJ databases">
        <title>Helianthus annuus Genome sequencing and assembly Release 2.</title>
        <authorList>
            <person name="Gouzy J."/>
            <person name="Langlade N."/>
            <person name="Munos S."/>
        </authorList>
    </citation>
    <scope>NUCLEOTIDE SEQUENCE</scope>
    <source>
        <tissue evidence="3">Leaves</tissue>
    </source>
</reference>
<dbReference type="STRING" id="4232.A0A251TJR2"/>
<protein>
    <recommendedName>
        <fullName evidence="2">Cop9 signalosome subunit 5 C-terminal domain-containing protein</fullName>
    </recommendedName>
</protein>
<dbReference type="Gramene" id="mRNA:HanXRQr2_Chr10g0440201">
    <property type="protein sequence ID" value="mRNA:HanXRQr2_Chr10g0440201"/>
    <property type="gene ID" value="HanXRQr2_Chr10g0440201"/>
</dbReference>
<evidence type="ECO:0000256" key="1">
    <source>
        <dbReference type="SAM" id="MobiDB-lite"/>
    </source>
</evidence>
<feature type="region of interest" description="Disordered" evidence="1">
    <location>
        <begin position="83"/>
        <end position="115"/>
    </location>
</feature>
<reference evidence="4" key="2">
    <citation type="submission" date="2017-02" db="EMBL/GenBank/DDBJ databases">
        <title>Sunflower complete genome.</title>
        <authorList>
            <person name="Langlade N."/>
            <person name="Munos S."/>
        </authorList>
    </citation>
    <scope>NUCLEOTIDE SEQUENCE [LARGE SCALE GENOMIC DNA]</scope>
    <source>
        <tissue evidence="4">Leaves</tissue>
    </source>
</reference>